<reference evidence="2" key="1">
    <citation type="journal article" date="2015" name="Nature">
        <title>Complex archaea that bridge the gap between prokaryotes and eukaryotes.</title>
        <authorList>
            <person name="Spang A."/>
            <person name="Saw J.H."/>
            <person name="Jorgensen S.L."/>
            <person name="Zaremba-Niedzwiedzka K."/>
            <person name="Martijn J."/>
            <person name="Lind A.E."/>
            <person name="van Eijk R."/>
            <person name="Schleper C."/>
            <person name="Guy L."/>
            <person name="Ettema T.J."/>
        </authorList>
    </citation>
    <scope>NUCLEOTIDE SEQUENCE</scope>
</reference>
<comment type="caution">
    <text evidence="2">The sequence shown here is derived from an EMBL/GenBank/DDBJ whole genome shotgun (WGS) entry which is preliminary data.</text>
</comment>
<sequence length="55" mass="6376">MKWVKKARQEFRDSLYKRPVGSRIKWAIASLFTLGLAYYAHLNYLDMSGGTPENP</sequence>
<keyword evidence="1" id="KW-0812">Transmembrane</keyword>
<keyword evidence="1" id="KW-0472">Membrane</keyword>
<dbReference type="EMBL" id="LAZR01032350">
    <property type="protein sequence ID" value="KKL51130.1"/>
    <property type="molecule type" value="Genomic_DNA"/>
</dbReference>
<name>A0A0F9F1K2_9ZZZZ</name>
<proteinExistence type="predicted"/>
<organism evidence="2">
    <name type="scientific">marine sediment metagenome</name>
    <dbReference type="NCBI Taxonomy" id="412755"/>
    <lineage>
        <taxon>unclassified sequences</taxon>
        <taxon>metagenomes</taxon>
        <taxon>ecological metagenomes</taxon>
    </lineage>
</organism>
<keyword evidence="1" id="KW-1133">Transmembrane helix</keyword>
<evidence type="ECO:0000313" key="2">
    <source>
        <dbReference type="EMBL" id="KKL51130.1"/>
    </source>
</evidence>
<evidence type="ECO:0000256" key="1">
    <source>
        <dbReference type="SAM" id="Phobius"/>
    </source>
</evidence>
<protein>
    <submittedName>
        <fullName evidence="2">Uncharacterized protein</fullName>
    </submittedName>
</protein>
<feature type="transmembrane region" description="Helical" evidence="1">
    <location>
        <begin position="20"/>
        <end position="40"/>
    </location>
</feature>
<accession>A0A0F9F1K2</accession>
<gene>
    <name evidence="2" type="ORF">LCGC14_2298520</name>
</gene>
<dbReference type="AlphaFoldDB" id="A0A0F9F1K2"/>